<reference evidence="1 2" key="1">
    <citation type="submission" date="2024-01" db="EMBL/GenBank/DDBJ databases">
        <authorList>
            <person name="Waweru B."/>
        </authorList>
    </citation>
    <scope>NUCLEOTIDE SEQUENCE [LARGE SCALE GENOMIC DNA]</scope>
</reference>
<keyword evidence="2" id="KW-1185">Reference proteome</keyword>
<accession>A0AAV1RGB7</accession>
<proteinExistence type="predicted"/>
<evidence type="ECO:0000313" key="1">
    <source>
        <dbReference type="EMBL" id="CAK7333227.1"/>
    </source>
</evidence>
<protein>
    <submittedName>
        <fullName evidence="1">Uncharacterized protein</fullName>
    </submittedName>
</protein>
<name>A0AAV1RGB7_9ROSI</name>
<gene>
    <name evidence="1" type="ORF">DCAF_LOCUS9380</name>
</gene>
<sequence>MAKESISSMLDIAGRPSLLKPLLHLLRHLSLEGSSLKAMIGIPMSKTLGQEAQGTGLTATSLIERVRMRISHGTVTASFCPTLYAIDVIANKAMASSLFSFE</sequence>
<organism evidence="1 2">
    <name type="scientific">Dovyalis caffra</name>
    <dbReference type="NCBI Taxonomy" id="77055"/>
    <lineage>
        <taxon>Eukaryota</taxon>
        <taxon>Viridiplantae</taxon>
        <taxon>Streptophyta</taxon>
        <taxon>Embryophyta</taxon>
        <taxon>Tracheophyta</taxon>
        <taxon>Spermatophyta</taxon>
        <taxon>Magnoliopsida</taxon>
        <taxon>eudicotyledons</taxon>
        <taxon>Gunneridae</taxon>
        <taxon>Pentapetalae</taxon>
        <taxon>rosids</taxon>
        <taxon>fabids</taxon>
        <taxon>Malpighiales</taxon>
        <taxon>Salicaceae</taxon>
        <taxon>Flacourtieae</taxon>
        <taxon>Dovyalis</taxon>
    </lineage>
</organism>
<dbReference type="AlphaFoldDB" id="A0AAV1RGB7"/>
<dbReference type="Proteomes" id="UP001314170">
    <property type="component" value="Unassembled WGS sequence"/>
</dbReference>
<comment type="caution">
    <text evidence="1">The sequence shown here is derived from an EMBL/GenBank/DDBJ whole genome shotgun (WGS) entry which is preliminary data.</text>
</comment>
<dbReference type="EMBL" id="CAWUPB010000913">
    <property type="protein sequence ID" value="CAK7333227.1"/>
    <property type="molecule type" value="Genomic_DNA"/>
</dbReference>
<evidence type="ECO:0000313" key="2">
    <source>
        <dbReference type="Proteomes" id="UP001314170"/>
    </source>
</evidence>